<feature type="domain" description="Chorismate-utilising enzyme C-terminal" evidence="1">
    <location>
        <begin position="20"/>
        <end position="277"/>
    </location>
</feature>
<dbReference type="KEGG" id="ddu:GF1_20350"/>
<dbReference type="InterPro" id="IPR043132">
    <property type="entry name" value="BCAT-like_C"/>
</dbReference>
<dbReference type="PANTHER" id="PTHR11236:SF50">
    <property type="entry name" value="AMINODEOXYCHORISMATE SYNTHASE COMPONENT 1"/>
    <property type="match status" value="1"/>
</dbReference>
<dbReference type="Pfam" id="PF00425">
    <property type="entry name" value="Chorismate_bind"/>
    <property type="match status" value="1"/>
</dbReference>
<accession>A0A915U1E9</accession>
<dbReference type="GO" id="GO:0046820">
    <property type="term" value="F:4-amino-4-deoxychorismate synthase activity"/>
    <property type="evidence" value="ECO:0007669"/>
    <property type="project" value="TreeGrafter"/>
</dbReference>
<dbReference type="InterPro" id="IPR019999">
    <property type="entry name" value="Anth_synth_I-like"/>
</dbReference>
<gene>
    <name evidence="2" type="ORF">GF1_20350</name>
</gene>
<dbReference type="Proteomes" id="UP001063350">
    <property type="component" value="Chromosome"/>
</dbReference>
<dbReference type="EMBL" id="AP024233">
    <property type="protein sequence ID" value="BCO09659.1"/>
    <property type="molecule type" value="Genomic_DNA"/>
</dbReference>
<dbReference type="Gene3D" id="3.60.120.10">
    <property type="entry name" value="Anthranilate synthase"/>
    <property type="match status" value="1"/>
</dbReference>
<sequence length="505" mass="57201">MAAGGEQQYRVSEVRPAISREEYLRAIDAIKRYIRAGDTYQVNYTLKLDFSFQGSVAALYRTLRRNQSVGFGAWLRTGGRDILSFSPELFFRARGERITVRPMKGTLARGRTTAEDAGAVRALRTDVKNRSENVMIVDLLRNDLGRLLHDCGGGRVTVRSLFDVETYETLHQMTSTIEGLATAGHLPGLTRLLQALFPCGSVTGAPKIRTMEIIHELEKKRRGVYCGAIGWAGMDHAVFNVPIRTLVLEEGRGEMGIGSGIVHDSDPEGEWEESLLKSRFLTRPRPDFQLIETLLWEPGHGFWLLDYHLDRLRDSAIYHMFVCDPVEIRRALEQEVAGRGTSCRVRLLLHRDGRVEVSSAPVSWSRPRRYLQARREDPLPGVFFSETLVDNRKTEFFHKTTRRELYERERAVAVSQGYFEVLFCNRQGEVTEGTITNVFLELEGELVTPPVHCGLLPGTFRRLLLEKGLVREQVVFREDVFRAEAVYVGNSLRGLVQVKVVGSDC</sequence>
<keyword evidence="3" id="KW-1185">Reference proteome</keyword>
<dbReference type="SUPFAM" id="SSF56752">
    <property type="entry name" value="D-aminoacid aminotransferase-like PLP-dependent enzymes"/>
    <property type="match status" value="1"/>
</dbReference>
<dbReference type="Gene3D" id="3.30.470.10">
    <property type="match status" value="1"/>
</dbReference>
<dbReference type="GO" id="GO:0000162">
    <property type="term" value="P:L-tryptophan biosynthetic process"/>
    <property type="evidence" value="ECO:0007669"/>
    <property type="project" value="TreeGrafter"/>
</dbReference>
<dbReference type="NCBIfam" id="TIGR00553">
    <property type="entry name" value="pabB"/>
    <property type="match status" value="1"/>
</dbReference>
<dbReference type="PRINTS" id="PR00095">
    <property type="entry name" value="ANTSNTHASEI"/>
</dbReference>
<dbReference type="AlphaFoldDB" id="A0A915U1E9"/>
<dbReference type="InterPro" id="IPR005801">
    <property type="entry name" value="ADC_synthase"/>
</dbReference>
<dbReference type="PANTHER" id="PTHR11236">
    <property type="entry name" value="AMINOBENZOATE/ANTHRANILATE SYNTHASE"/>
    <property type="match status" value="1"/>
</dbReference>
<dbReference type="Pfam" id="PF01063">
    <property type="entry name" value="Aminotran_4"/>
    <property type="match status" value="1"/>
</dbReference>
<evidence type="ECO:0000313" key="2">
    <source>
        <dbReference type="EMBL" id="BCO09659.1"/>
    </source>
</evidence>
<reference evidence="2" key="1">
    <citation type="submission" date="2020-12" db="EMBL/GenBank/DDBJ databases">
        <title>Desulfobium dissulfuricans gen. nov., sp. nov., a novel mesophilic, sulfate-reducing bacterium isolated from a deep-sea hydrothermal vent.</title>
        <authorList>
            <person name="Hashimoto Y."/>
            <person name="Tame A."/>
            <person name="Sawayama S."/>
            <person name="Miyazaki J."/>
            <person name="Takai K."/>
            <person name="Nakagawa S."/>
        </authorList>
    </citation>
    <scope>NUCLEOTIDE SEQUENCE</scope>
    <source>
        <strain evidence="2">GF1</strain>
    </source>
</reference>
<dbReference type="InterPro" id="IPR015890">
    <property type="entry name" value="Chorismate_C"/>
</dbReference>
<dbReference type="InterPro" id="IPR036038">
    <property type="entry name" value="Aminotransferase-like"/>
</dbReference>
<dbReference type="GO" id="GO:0009396">
    <property type="term" value="P:folic acid-containing compound biosynthetic process"/>
    <property type="evidence" value="ECO:0007669"/>
    <property type="project" value="InterPro"/>
</dbReference>
<evidence type="ECO:0000313" key="3">
    <source>
        <dbReference type="Proteomes" id="UP001063350"/>
    </source>
</evidence>
<dbReference type="InterPro" id="IPR043131">
    <property type="entry name" value="BCAT-like_N"/>
</dbReference>
<name>A0A915U1E9_9BACT</name>
<dbReference type="SUPFAM" id="SSF56322">
    <property type="entry name" value="ADC synthase"/>
    <property type="match status" value="1"/>
</dbReference>
<dbReference type="Gene3D" id="3.20.10.10">
    <property type="entry name" value="D-amino Acid Aminotransferase, subunit A, domain 2"/>
    <property type="match status" value="1"/>
</dbReference>
<dbReference type="InterPro" id="IPR005802">
    <property type="entry name" value="ADC_synth_comp_1"/>
</dbReference>
<evidence type="ECO:0000259" key="1">
    <source>
        <dbReference type="Pfam" id="PF00425"/>
    </source>
</evidence>
<organism evidence="2 3">
    <name type="scientific">Desulfolithobacter dissulfuricans</name>
    <dbReference type="NCBI Taxonomy" id="2795293"/>
    <lineage>
        <taxon>Bacteria</taxon>
        <taxon>Pseudomonadati</taxon>
        <taxon>Thermodesulfobacteriota</taxon>
        <taxon>Desulfobulbia</taxon>
        <taxon>Desulfobulbales</taxon>
        <taxon>Desulfobulbaceae</taxon>
        <taxon>Desulfolithobacter</taxon>
    </lineage>
</organism>
<protein>
    <submittedName>
        <fullName evidence="2">Aminodeoxychorismate synthase, component I</fullName>
    </submittedName>
</protein>
<dbReference type="InterPro" id="IPR001544">
    <property type="entry name" value="Aminotrans_IV"/>
</dbReference>
<proteinExistence type="predicted"/>